<dbReference type="Ensembl" id="ENSPCLT00000026568.1">
    <property type="protein sequence ID" value="ENSPCLP00000019787.1"/>
    <property type="gene ID" value="ENSPCLG00000016722.1"/>
</dbReference>
<organism evidence="2 3">
    <name type="scientific">Phasianus colchicus</name>
    <name type="common">Common pheasant</name>
    <dbReference type="NCBI Taxonomy" id="9054"/>
    <lineage>
        <taxon>Eukaryota</taxon>
        <taxon>Metazoa</taxon>
        <taxon>Chordata</taxon>
        <taxon>Craniata</taxon>
        <taxon>Vertebrata</taxon>
        <taxon>Euteleostomi</taxon>
        <taxon>Archelosauria</taxon>
        <taxon>Archosauria</taxon>
        <taxon>Dinosauria</taxon>
        <taxon>Saurischia</taxon>
        <taxon>Theropoda</taxon>
        <taxon>Coelurosauria</taxon>
        <taxon>Aves</taxon>
        <taxon>Neognathae</taxon>
        <taxon>Galloanserae</taxon>
        <taxon>Galliformes</taxon>
        <taxon>Phasianidae</taxon>
        <taxon>Phasianinae</taxon>
        <taxon>Phasianus</taxon>
    </lineage>
</organism>
<feature type="compositionally biased region" description="Polar residues" evidence="1">
    <location>
        <begin position="13"/>
        <end position="23"/>
    </location>
</feature>
<proteinExistence type="predicted"/>
<dbReference type="AlphaFoldDB" id="A0A669QFZ4"/>
<evidence type="ECO:0000313" key="2">
    <source>
        <dbReference type="Ensembl" id="ENSPCLP00000019787.1"/>
    </source>
</evidence>
<protein>
    <submittedName>
        <fullName evidence="2">Uncharacterized protein</fullName>
    </submittedName>
</protein>
<reference evidence="2" key="2">
    <citation type="submission" date="2025-09" db="UniProtKB">
        <authorList>
            <consortium name="Ensembl"/>
        </authorList>
    </citation>
    <scope>IDENTIFICATION</scope>
</reference>
<evidence type="ECO:0000313" key="3">
    <source>
        <dbReference type="Proteomes" id="UP000472261"/>
    </source>
</evidence>
<dbReference type="Proteomes" id="UP000472261">
    <property type="component" value="Unplaced"/>
</dbReference>
<name>A0A669QFZ4_PHACC</name>
<sequence>PRTLSGCCRQAHPLSSSHDQQPQPDRAPGDKDTTVTYTMADRTTQSSEGSNHPMVCHSCTNPLGHAWFQSHTLHMSPTYWKC</sequence>
<keyword evidence="3" id="KW-1185">Reference proteome</keyword>
<reference evidence="2" key="1">
    <citation type="submission" date="2025-08" db="UniProtKB">
        <authorList>
            <consortium name="Ensembl"/>
        </authorList>
    </citation>
    <scope>IDENTIFICATION</scope>
</reference>
<evidence type="ECO:0000256" key="1">
    <source>
        <dbReference type="SAM" id="MobiDB-lite"/>
    </source>
</evidence>
<accession>A0A669QFZ4</accession>
<feature type="region of interest" description="Disordered" evidence="1">
    <location>
        <begin position="1"/>
        <end position="33"/>
    </location>
</feature>